<dbReference type="InterPro" id="IPR023213">
    <property type="entry name" value="CAT-like_dom_sf"/>
</dbReference>
<dbReference type="InterPro" id="IPR050317">
    <property type="entry name" value="Plant_Fungal_Acyltransferase"/>
</dbReference>
<dbReference type="PANTHER" id="PTHR31642:SF26">
    <property type="entry name" value="HXXXD-TYPE ACYL-TRANSFERASE FAMILY PROTEIN"/>
    <property type="match status" value="1"/>
</dbReference>
<dbReference type="PANTHER" id="PTHR31642">
    <property type="entry name" value="TRICHOTHECENE 3-O-ACETYLTRANSFERASE"/>
    <property type="match status" value="1"/>
</dbReference>
<evidence type="ECO:0000313" key="3">
    <source>
        <dbReference type="Proteomes" id="UP000836841"/>
    </source>
</evidence>
<reference evidence="2 3" key="1">
    <citation type="submission" date="2022-03" db="EMBL/GenBank/DDBJ databases">
        <authorList>
            <person name="Nunn A."/>
            <person name="Chopra R."/>
            <person name="Nunn A."/>
            <person name="Contreras Garrido A."/>
        </authorList>
    </citation>
    <scope>NUCLEOTIDE SEQUENCE [LARGE SCALE GENOMIC DNA]</scope>
</reference>
<dbReference type="GO" id="GO:0016747">
    <property type="term" value="F:acyltransferase activity, transferring groups other than amino-acyl groups"/>
    <property type="evidence" value="ECO:0007669"/>
    <property type="project" value="TreeGrafter"/>
</dbReference>
<accession>A0AAU9SX95</accession>
<keyword evidence="3" id="KW-1185">Reference proteome</keyword>
<gene>
    <name evidence="2" type="ORF">TAV2_LOCUS22833</name>
</gene>
<dbReference type="EMBL" id="OU466863">
    <property type="protein sequence ID" value="CAH2077204.1"/>
    <property type="molecule type" value="Genomic_DNA"/>
</dbReference>
<dbReference type="Gene3D" id="3.30.559.10">
    <property type="entry name" value="Chloramphenicol acetyltransferase-like domain"/>
    <property type="match status" value="2"/>
</dbReference>
<dbReference type="Proteomes" id="UP000836841">
    <property type="component" value="Chromosome 7"/>
</dbReference>
<evidence type="ECO:0000313" key="2">
    <source>
        <dbReference type="EMBL" id="CAH2077204.1"/>
    </source>
</evidence>
<proteinExistence type="inferred from homology"/>
<comment type="similarity">
    <text evidence="1">Belongs to the plant acyltransferase family.</text>
</comment>
<name>A0AAU9SX95_THLAR</name>
<evidence type="ECO:0008006" key="4">
    <source>
        <dbReference type="Google" id="ProtNLM"/>
    </source>
</evidence>
<protein>
    <recommendedName>
        <fullName evidence="4">Protein ECERIFERUM 26-like</fullName>
    </recommendedName>
</protein>
<sequence length="461" mass="52434">MFAKEKTIMEEDRVRFICKRTVVSTKSVEPGQLYRLSVFDHVMEPNHIRLVYYYRSSKTREPGEITKKLRESLAYTLNCYPIITGRLVKDIDGTDDLNKRWKVKSNDAGVRMVEARATGTVEDWLRSVNREEELKLVHWEDIYHLPYYWSTFYVQVTEFESGGLAIGLSCSHLLADSVCAMMFIRAWADLTLARNMMAPPLFHSLPPRRFTNHRLISNNQLLSHYIKSCALMATPSSNVAEDRMVTITLLFPNPMVLAGDNEPGVSAFEILSGLFWVCVSRAKGARNGFMDMSLCLDVRKLLRLDQSYFGNCMVYHKVHYSKPVKIKDRLLLSHAVGEINNITKRLDYDTVMDLVEWLSSNNNTISNGSDLVCTNLENMANSRPMMFEKDLILSHVSCYVEGPVAGGGQVIVLPSPSCEGPTSRVVMVSLPQREMVKVVEDELLLSFSPILLMDYTKQTNL</sequence>
<dbReference type="Pfam" id="PF02458">
    <property type="entry name" value="Transferase"/>
    <property type="match status" value="1"/>
</dbReference>
<dbReference type="AlphaFoldDB" id="A0AAU9SX95"/>
<organism evidence="2 3">
    <name type="scientific">Thlaspi arvense</name>
    <name type="common">Field penny-cress</name>
    <dbReference type="NCBI Taxonomy" id="13288"/>
    <lineage>
        <taxon>Eukaryota</taxon>
        <taxon>Viridiplantae</taxon>
        <taxon>Streptophyta</taxon>
        <taxon>Embryophyta</taxon>
        <taxon>Tracheophyta</taxon>
        <taxon>Spermatophyta</taxon>
        <taxon>Magnoliopsida</taxon>
        <taxon>eudicotyledons</taxon>
        <taxon>Gunneridae</taxon>
        <taxon>Pentapetalae</taxon>
        <taxon>rosids</taxon>
        <taxon>malvids</taxon>
        <taxon>Brassicales</taxon>
        <taxon>Brassicaceae</taxon>
        <taxon>Thlaspideae</taxon>
        <taxon>Thlaspi</taxon>
    </lineage>
</organism>
<evidence type="ECO:0000256" key="1">
    <source>
        <dbReference type="ARBA" id="ARBA00009861"/>
    </source>
</evidence>